<sequence length="273" mass="30827">MHSLWTRKTRTWGYEVIRGIDEDDPWRVIRAFRRPTGLAFVDLNTQVEIDYGGYAWTQWMHRHFGDTALHIALKWKRYRAVKAILSLRPNWTIPNEAGVTAEQLVLRLYGKSMARFKDEQEREYENDAMRAEEEAMRNLMAAEQAARDKARLDFLEAQHAARTIGIDHEAAILLEHGRVVITDGGKSNGNNHRHHPHDAADNTDPSSQSDTSRAADSSGWVKHVCRELRRNRFAAHLGEMRRNVVPARAPPRVPAAAGVPPLSPTTTAASASG</sequence>
<evidence type="ECO:0000256" key="2">
    <source>
        <dbReference type="SAM" id="MobiDB-lite"/>
    </source>
</evidence>
<dbReference type="Proteomes" id="UP000002630">
    <property type="component" value="Unassembled WGS sequence"/>
</dbReference>
<reference evidence="3 4" key="1">
    <citation type="journal article" date="2010" name="Nature">
        <title>The Ectocarpus genome and the independent evolution of multicellularity in brown algae.</title>
        <authorList>
            <person name="Cock J.M."/>
            <person name="Sterck L."/>
            <person name="Rouze P."/>
            <person name="Scornet D."/>
            <person name="Allen A.E."/>
            <person name="Amoutzias G."/>
            <person name="Anthouard V."/>
            <person name="Artiguenave F."/>
            <person name="Aury J.M."/>
            <person name="Badger J.H."/>
            <person name="Beszteri B."/>
            <person name="Billiau K."/>
            <person name="Bonnet E."/>
            <person name="Bothwell J.H."/>
            <person name="Bowler C."/>
            <person name="Boyen C."/>
            <person name="Brownlee C."/>
            <person name="Carrano C.J."/>
            <person name="Charrier B."/>
            <person name="Cho G.Y."/>
            <person name="Coelho S.M."/>
            <person name="Collen J."/>
            <person name="Corre E."/>
            <person name="Da Silva C."/>
            <person name="Delage L."/>
            <person name="Delaroque N."/>
            <person name="Dittami S.M."/>
            <person name="Doulbeau S."/>
            <person name="Elias M."/>
            <person name="Farnham G."/>
            <person name="Gachon C.M."/>
            <person name="Gschloessl B."/>
            <person name="Heesch S."/>
            <person name="Jabbari K."/>
            <person name="Jubin C."/>
            <person name="Kawai H."/>
            <person name="Kimura K."/>
            <person name="Kloareg B."/>
            <person name="Kupper F.C."/>
            <person name="Lang D."/>
            <person name="Le Bail A."/>
            <person name="Leblanc C."/>
            <person name="Lerouge P."/>
            <person name="Lohr M."/>
            <person name="Lopez P.J."/>
            <person name="Martens C."/>
            <person name="Maumus F."/>
            <person name="Michel G."/>
            <person name="Miranda-Saavedra D."/>
            <person name="Morales J."/>
            <person name="Moreau H."/>
            <person name="Motomura T."/>
            <person name="Nagasato C."/>
            <person name="Napoli C.A."/>
            <person name="Nelson D.R."/>
            <person name="Nyvall-Collen P."/>
            <person name="Peters A.F."/>
            <person name="Pommier C."/>
            <person name="Potin P."/>
            <person name="Poulain J."/>
            <person name="Quesneville H."/>
            <person name="Read B."/>
            <person name="Rensing S.A."/>
            <person name="Ritter A."/>
            <person name="Rousvoal S."/>
            <person name="Samanta M."/>
            <person name="Samson G."/>
            <person name="Schroeder D.C."/>
            <person name="Segurens B."/>
            <person name="Strittmatter M."/>
            <person name="Tonon T."/>
            <person name="Tregear J.W."/>
            <person name="Valentin K."/>
            <person name="von Dassow P."/>
            <person name="Yamagishi T."/>
            <person name="Van de Peer Y."/>
            <person name="Wincker P."/>
        </authorList>
    </citation>
    <scope>NUCLEOTIDE SEQUENCE [LARGE SCALE GENOMIC DNA]</scope>
    <source>
        <strain evidence="4">Ec32 / CCAP1310/4</strain>
    </source>
</reference>
<gene>
    <name evidence="3" type="ORF">Esi_1041_0001</name>
</gene>
<feature type="region of interest" description="Disordered" evidence="2">
    <location>
        <begin position="251"/>
        <end position="273"/>
    </location>
</feature>
<dbReference type="EMBL" id="FN649760">
    <property type="protein sequence ID" value="CBJ34117.1"/>
    <property type="molecule type" value="Genomic_DNA"/>
</dbReference>
<dbReference type="OrthoDB" id="6718656at2759"/>
<accession>D7FH33</accession>
<name>D7FH33_ECTSI</name>
<dbReference type="Gene3D" id="1.25.40.20">
    <property type="entry name" value="Ankyrin repeat-containing domain"/>
    <property type="match status" value="1"/>
</dbReference>
<feature type="compositionally biased region" description="Polar residues" evidence="2">
    <location>
        <begin position="203"/>
        <end position="215"/>
    </location>
</feature>
<feature type="region of interest" description="Disordered" evidence="2">
    <location>
        <begin position="183"/>
        <end position="220"/>
    </location>
</feature>
<proteinExistence type="predicted"/>
<dbReference type="InterPro" id="IPR036770">
    <property type="entry name" value="Ankyrin_rpt-contain_sf"/>
</dbReference>
<protein>
    <submittedName>
        <fullName evidence="3">Uncharacterized protein</fullName>
    </submittedName>
</protein>
<evidence type="ECO:0000313" key="3">
    <source>
        <dbReference type="EMBL" id="CBJ34117.1"/>
    </source>
</evidence>
<organism evidence="3 4">
    <name type="scientific">Ectocarpus siliculosus</name>
    <name type="common">Brown alga</name>
    <name type="synonym">Conferva siliculosa</name>
    <dbReference type="NCBI Taxonomy" id="2880"/>
    <lineage>
        <taxon>Eukaryota</taxon>
        <taxon>Sar</taxon>
        <taxon>Stramenopiles</taxon>
        <taxon>Ochrophyta</taxon>
        <taxon>PX clade</taxon>
        <taxon>Phaeophyceae</taxon>
        <taxon>Ectocarpales</taxon>
        <taxon>Ectocarpaceae</taxon>
        <taxon>Ectocarpus</taxon>
    </lineage>
</organism>
<dbReference type="AlphaFoldDB" id="D7FH33"/>
<feature type="compositionally biased region" description="Polar residues" evidence="2">
    <location>
        <begin position="264"/>
        <end position="273"/>
    </location>
</feature>
<feature type="coiled-coil region" evidence="1">
    <location>
        <begin position="114"/>
        <end position="149"/>
    </location>
</feature>
<evidence type="ECO:0000313" key="4">
    <source>
        <dbReference type="Proteomes" id="UP000002630"/>
    </source>
</evidence>
<evidence type="ECO:0000256" key="1">
    <source>
        <dbReference type="SAM" id="Coils"/>
    </source>
</evidence>
<keyword evidence="4" id="KW-1185">Reference proteome</keyword>
<dbReference type="SUPFAM" id="SSF48403">
    <property type="entry name" value="Ankyrin repeat"/>
    <property type="match status" value="1"/>
</dbReference>
<keyword evidence="1" id="KW-0175">Coiled coil</keyword>
<dbReference type="InParanoid" id="D7FH33"/>